<evidence type="ECO:0000259" key="1">
    <source>
        <dbReference type="Pfam" id="PF26343"/>
    </source>
</evidence>
<dbReference type="Proteomes" id="UP000216913">
    <property type="component" value="Unassembled WGS sequence"/>
</dbReference>
<accession>A0A261TQD6</accession>
<sequence length="215" mass="23722">MARSGRGPSPYVLMPDERPVAFLDANVLLPTHLRAVFLDLAHAGLMRVHWGPRVLEELRHNLEKRFGLSAARADTLLLSLADAFPDALVSHRPGVERRLTEEGMIDAKDCHVAAGALRLSRSRNRVQRVALVTQNIKDLPPRAFAGTAVHSLRPDTFLVAVLNAHPVAATILHDMIKRFRKPPLDQAAFLTVLDNARCSRFAEALANAWGYTAAH</sequence>
<comment type="caution">
    <text evidence="2">The sequence shown here is derived from an EMBL/GenBank/DDBJ whole genome shotgun (WGS) entry which is preliminary data.</text>
</comment>
<evidence type="ECO:0000313" key="3">
    <source>
        <dbReference type="Proteomes" id="UP000216913"/>
    </source>
</evidence>
<dbReference type="EMBL" id="NEVP01000006">
    <property type="protein sequence ID" value="OZI51829.1"/>
    <property type="molecule type" value="Genomic_DNA"/>
</dbReference>
<evidence type="ECO:0000313" key="2">
    <source>
        <dbReference type="EMBL" id="OZI51829.1"/>
    </source>
</evidence>
<dbReference type="Pfam" id="PF26343">
    <property type="entry name" value="VapC50_C"/>
    <property type="match status" value="1"/>
</dbReference>
<dbReference type="InterPro" id="IPR058652">
    <property type="entry name" value="VapC50_C"/>
</dbReference>
<protein>
    <recommendedName>
        <fullName evidence="1">VapC50 C-terminal domain-containing protein</fullName>
    </recommendedName>
</protein>
<proteinExistence type="predicted"/>
<dbReference type="OrthoDB" id="9152690at2"/>
<feature type="domain" description="VapC50 C-terminal" evidence="1">
    <location>
        <begin position="154"/>
        <end position="206"/>
    </location>
</feature>
<organism evidence="2 3">
    <name type="scientific">Bordetella genomosp. 5</name>
    <dbReference type="NCBI Taxonomy" id="1395608"/>
    <lineage>
        <taxon>Bacteria</taxon>
        <taxon>Pseudomonadati</taxon>
        <taxon>Pseudomonadota</taxon>
        <taxon>Betaproteobacteria</taxon>
        <taxon>Burkholderiales</taxon>
        <taxon>Alcaligenaceae</taxon>
        <taxon>Bordetella</taxon>
    </lineage>
</organism>
<reference evidence="2 3" key="1">
    <citation type="submission" date="2017-05" db="EMBL/GenBank/DDBJ databases">
        <title>Complete and WGS of Bordetella genogroups.</title>
        <authorList>
            <person name="Spilker T."/>
            <person name="LiPuma J."/>
        </authorList>
    </citation>
    <scope>NUCLEOTIDE SEQUENCE [LARGE SCALE GENOMIC DNA]</scope>
    <source>
        <strain evidence="2 3">AU10456</strain>
    </source>
</reference>
<gene>
    <name evidence="2" type="ORF">CAL25_09905</name>
</gene>
<dbReference type="RefSeq" id="WP_094799783.1">
    <property type="nucleotide sequence ID" value="NZ_NEVP01000006.1"/>
</dbReference>
<keyword evidence="3" id="KW-1185">Reference proteome</keyword>
<name>A0A261TQD6_9BORD</name>
<dbReference type="AlphaFoldDB" id="A0A261TQD6"/>